<name>A0A841C4J5_9ACTN</name>
<evidence type="ECO:0008006" key="4">
    <source>
        <dbReference type="Google" id="ProtNLM"/>
    </source>
</evidence>
<feature type="chain" id="PRO_5038787494" description="DUF4156 domain-containing protein" evidence="1">
    <location>
        <begin position="22"/>
        <end position="124"/>
    </location>
</feature>
<sequence length="124" mass="12133">MVPRISLVVLVAALAFLGGCGDGDESATPPAGSGPGAADTCGGAAATVGRRVQRPEVTSVTVVGECTTVMIDTKLADSDIDAAREICDRAGEVAYAGGVTSVRVQGTSGRELANGIPGGKCLGG</sequence>
<dbReference type="EMBL" id="JACHMN010000003">
    <property type="protein sequence ID" value="MBB5873890.1"/>
    <property type="molecule type" value="Genomic_DNA"/>
</dbReference>
<comment type="caution">
    <text evidence="2">The sequence shown here is derived from an EMBL/GenBank/DDBJ whole genome shotgun (WGS) entry which is preliminary data.</text>
</comment>
<evidence type="ECO:0000256" key="1">
    <source>
        <dbReference type="SAM" id="SignalP"/>
    </source>
</evidence>
<proteinExistence type="predicted"/>
<gene>
    <name evidence="2" type="ORF">F4553_007324</name>
</gene>
<protein>
    <recommendedName>
        <fullName evidence="4">DUF4156 domain-containing protein</fullName>
    </recommendedName>
</protein>
<organism evidence="2 3">
    <name type="scientific">Allocatelliglobosispora scoriae</name>
    <dbReference type="NCBI Taxonomy" id="643052"/>
    <lineage>
        <taxon>Bacteria</taxon>
        <taxon>Bacillati</taxon>
        <taxon>Actinomycetota</taxon>
        <taxon>Actinomycetes</taxon>
        <taxon>Micromonosporales</taxon>
        <taxon>Micromonosporaceae</taxon>
        <taxon>Allocatelliglobosispora</taxon>
    </lineage>
</organism>
<evidence type="ECO:0000313" key="2">
    <source>
        <dbReference type="EMBL" id="MBB5873890.1"/>
    </source>
</evidence>
<dbReference type="Proteomes" id="UP000587527">
    <property type="component" value="Unassembled WGS sequence"/>
</dbReference>
<feature type="signal peptide" evidence="1">
    <location>
        <begin position="1"/>
        <end position="21"/>
    </location>
</feature>
<dbReference type="AlphaFoldDB" id="A0A841C4J5"/>
<keyword evidence="3" id="KW-1185">Reference proteome</keyword>
<keyword evidence="1" id="KW-0732">Signal</keyword>
<evidence type="ECO:0000313" key="3">
    <source>
        <dbReference type="Proteomes" id="UP000587527"/>
    </source>
</evidence>
<reference evidence="2 3" key="1">
    <citation type="submission" date="2020-08" db="EMBL/GenBank/DDBJ databases">
        <title>Sequencing the genomes of 1000 actinobacteria strains.</title>
        <authorList>
            <person name="Klenk H.-P."/>
        </authorList>
    </citation>
    <scope>NUCLEOTIDE SEQUENCE [LARGE SCALE GENOMIC DNA]</scope>
    <source>
        <strain evidence="2 3">DSM 45362</strain>
    </source>
</reference>
<accession>A0A841C4J5</accession>
<dbReference type="PROSITE" id="PS51257">
    <property type="entry name" value="PROKAR_LIPOPROTEIN"/>
    <property type="match status" value="1"/>
</dbReference>
<dbReference type="RefSeq" id="WP_184845550.1">
    <property type="nucleotide sequence ID" value="NZ_JACHMN010000003.1"/>
</dbReference>